<dbReference type="PROSITE" id="PS50181">
    <property type="entry name" value="FBOX"/>
    <property type="match status" value="2"/>
</dbReference>
<proteinExistence type="predicted"/>
<keyword evidence="5" id="KW-1185">Reference proteome</keyword>
<organism evidence="4 5">
    <name type="scientific">Strongylus vulgaris</name>
    <name type="common">Blood worm</name>
    <dbReference type="NCBI Taxonomy" id="40348"/>
    <lineage>
        <taxon>Eukaryota</taxon>
        <taxon>Metazoa</taxon>
        <taxon>Ecdysozoa</taxon>
        <taxon>Nematoda</taxon>
        <taxon>Chromadorea</taxon>
        <taxon>Rhabditida</taxon>
        <taxon>Rhabditina</taxon>
        <taxon>Rhabditomorpha</taxon>
        <taxon>Strongyloidea</taxon>
        <taxon>Strongylidae</taxon>
        <taxon>Strongylus</taxon>
    </lineage>
</organism>
<dbReference type="AlphaFoldDB" id="A0A3P7JUS6"/>
<dbReference type="OrthoDB" id="549243at2759"/>
<dbReference type="PROSITE" id="PS50102">
    <property type="entry name" value="RRM"/>
    <property type="match status" value="1"/>
</dbReference>
<evidence type="ECO:0000256" key="1">
    <source>
        <dbReference type="PROSITE-ProRule" id="PRU00176"/>
    </source>
</evidence>
<keyword evidence="1" id="KW-0694">RNA-binding</keyword>
<dbReference type="Gene3D" id="3.30.70.330">
    <property type="match status" value="1"/>
</dbReference>
<dbReference type="GO" id="GO:0003723">
    <property type="term" value="F:RNA binding"/>
    <property type="evidence" value="ECO:0007669"/>
    <property type="project" value="UniProtKB-UniRule"/>
</dbReference>
<reference evidence="4 5" key="1">
    <citation type="submission" date="2018-11" db="EMBL/GenBank/DDBJ databases">
        <authorList>
            <consortium name="Pathogen Informatics"/>
        </authorList>
    </citation>
    <scope>NUCLEOTIDE SEQUENCE [LARGE SCALE GENOMIC DNA]</scope>
</reference>
<sequence>MFKALRRLHGQNLESRGLNDMSEAFQSFVTRARFFSVGKLRRTWSHSAAEFIKYRRLLPMLMADGQNFDGGETDECIRYQRNLYKDVSIAFQLSSQTHIIIGNTRKKEVWDVSDFDASLAFHAKAKEDRKIIVTNVSSRITSPQLQSFFSQFGKISHCSLPREDRRQTMFGTLPRHFKNCGTAVITFKKAEDAEKAKNATPEQLRFYEQVMVVSAYVSRRKGGKGVILSDDSKDDVYSLCRAPSDVSLASTTLSTSGYEGTSLDDLPPAGLERIAAYLPVNDAIRMERVSKRCMEASMKSWSLVPRLIVGRDCEGFGKSNPFRNHHLKGTSLDDLPPAGLERIAAYLPVNDAIRMERVSKRCMEASMKV</sequence>
<feature type="domain" description="F-box" evidence="3">
    <location>
        <begin position="329"/>
        <end position="361"/>
    </location>
</feature>
<dbReference type="InterPro" id="IPR000504">
    <property type="entry name" value="RRM_dom"/>
</dbReference>
<evidence type="ECO:0000313" key="4">
    <source>
        <dbReference type="EMBL" id="VDM79967.1"/>
    </source>
</evidence>
<feature type="domain" description="F-box" evidence="3">
    <location>
        <begin position="260"/>
        <end position="292"/>
    </location>
</feature>
<accession>A0A3P7JUS6</accession>
<evidence type="ECO:0008006" key="6">
    <source>
        <dbReference type="Google" id="ProtNLM"/>
    </source>
</evidence>
<dbReference type="InterPro" id="IPR012677">
    <property type="entry name" value="Nucleotide-bd_a/b_plait_sf"/>
</dbReference>
<feature type="domain" description="RRM" evidence="2">
    <location>
        <begin position="129"/>
        <end position="218"/>
    </location>
</feature>
<dbReference type="Pfam" id="PF00076">
    <property type="entry name" value="RRM_1"/>
    <property type="match status" value="1"/>
</dbReference>
<dbReference type="EMBL" id="UYYB01106952">
    <property type="protein sequence ID" value="VDM79967.1"/>
    <property type="molecule type" value="Genomic_DNA"/>
</dbReference>
<evidence type="ECO:0000313" key="5">
    <source>
        <dbReference type="Proteomes" id="UP000270094"/>
    </source>
</evidence>
<gene>
    <name evidence="4" type="ORF">SVUK_LOCUS14965</name>
</gene>
<dbReference type="CDD" id="cd00590">
    <property type="entry name" value="RRM_SF"/>
    <property type="match status" value="1"/>
</dbReference>
<name>A0A3P7JUS6_STRVU</name>
<dbReference type="InterPro" id="IPR035979">
    <property type="entry name" value="RBD_domain_sf"/>
</dbReference>
<protein>
    <recommendedName>
        <fullName evidence="6">RRM domain-containing protein</fullName>
    </recommendedName>
</protein>
<dbReference type="InterPro" id="IPR001810">
    <property type="entry name" value="F-box_dom"/>
</dbReference>
<dbReference type="Proteomes" id="UP000270094">
    <property type="component" value="Unassembled WGS sequence"/>
</dbReference>
<evidence type="ECO:0000259" key="3">
    <source>
        <dbReference type="PROSITE" id="PS50181"/>
    </source>
</evidence>
<evidence type="ECO:0000259" key="2">
    <source>
        <dbReference type="PROSITE" id="PS50102"/>
    </source>
</evidence>
<dbReference type="SMART" id="SM00360">
    <property type="entry name" value="RRM"/>
    <property type="match status" value="1"/>
</dbReference>
<dbReference type="SUPFAM" id="SSF54928">
    <property type="entry name" value="RNA-binding domain, RBD"/>
    <property type="match status" value="1"/>
</dbReference>